<dbReference type="InterPro" id="IPR011925">
    <property type="entry name" value="LolCE_TM"/>
</dbReference>
<protein>
    <submittedName>
        <fullName evidence="11">Cell division protein FtsX</fullName>
    </submittedName>
</protein>
<sequence>MIRPLELFIGLRYVRARRRDHFISFISLVSILGITLGIAALITVLSVMNGFGKELRSRILGVASHVTITGLDGQVGDWRAVAERARANAKVVGAAPYVLGQGMLARGKTVSGALVRGVLPQQEREVSDIGDKMIEGSLAALKPGEFGVVVGAALAWKLDLAVGSPVSLVVPQAQATPAGLLPRFKRFTVVGIFRIDMYEYDSGLVLVHLDDAAKLYQLAEGSVSGLRLKLDDLDDAPRVSRQLASRIGAGYIARDWTREHANFFRALQMEKTVMFVILLLIVTVAMFNLISTLVVIVTEKQSDIAILRTLGVKPRGVMGIFMVQGALIGVGGTLAGTAFGVLLAYNVQTLVGLLERLLHTTFLAADVYLISELPSDLHWSDVGVIAGASLVLALLSTLYPAWRASKVQPAVALRYE</sequence>
<feature type="transmembrane region" description="Helical" evidence="8">
    <location>
        <begin position="22"/>
        <end position="48"/>
    </location>
</feature>
<keyword evidence="11" id="KW-0131">Cell cycle</keyword>
<feature type="transmembrane region" description="Helical" evidence="8">
    <location>
        <begin position="317"/>
        <end position="343"/>
    </location>
</feature>
<dbReference type="GO" id="GO:0051301">
    <property type="term" value="P:cell division"/>
    <property type="evidence" value="ECO:0007669"/>
    <property type="project" value="UniProtKB-KW"/>
</dbReference>
<feature type="domain" description="ABC3 transporter permease C-terminal" evidence="9">
    <location>
        <begin position="276"/>
        <end position="409"/>
    </location>
</feature>
<dbReference type="Pfam" id="PF12704">
    <property type="entry name" value="MacB_PCD"/>
    <property type="match status" value="1"/>
</dbReference>
<comment type="similarity">
    <text evidence="2">Belongs to the ABC-4 integral membrane protein family. LolC/E subfamily.</text>
</comment>
<feature type="domain" description="MacB-like periplasmic core" evidence="10">
    <location>
        <begin position="27"/>
        <end position="244"/>
    </location>
</feature>
<evidence type="ECO:0000313" key="12">
    <source>
        <dbReference type="Proteomes" id="UP000179076"/>
    </source>
</evidence>
<evidence type="ECO:0000313" key="11">
    <source>
        <dbReference type="EMBL" id="OGI66079.1"/>
    </source>
</evidence>
<keyword evidence="5 8" id="KW-0812">Transmembrane</keyword>
<keyword evidence="7 8" id="KW-0472">Membrane</keyword>
<evidence type="ECO:0000256" key="2">
    <source>
        <dbReference type="ARBA" id="ARBA00005236"/>
    </source>
</evidence>
<keyword evidence="4" id="KW-1003">Cell membrane</keyword>
<evidence type="ECO:0000259" key="10">
    <source>
        <dbReference type="Pfam" id="PF12704"/>
    </source>
</evidence>
<dbReference type="GO" id="GO:0042953">
    <property type="term" value="P:lipoprotein transport"/>
    <property type="evidence" value="ECO:0007669"/>
    <property type="project" value="InterPro"/>
</dbReference>
<accession>A0A1F6V960</accession>
<evidence type="ECO:0000256" key="1">
    <source>
        <dbReference type="ARBA" id="ARBA00004651"/>
    </source>
</evidence>
<dbReference type="PANTHER" id="PTHR30489">
    <property type="entry name" value="LIPOPROTEIN-RELEASING SYSTEM TRANSMEMBRANE PROTEIN LOLE"/>
    <property type="match status" value="1"/>
</dbReference>
<comment type="caution">
    <text evidence="11">The sequence shown here is derived from an EMBL/GenBank/DDBJ whole genome shotgun (WGS) entry which is preliminary data.</text>
</comment>
<organism evidence="11 12">
    <name type="scientific">Candidatus Muproteobacteria bacterium RBG_16_60_9</name>
    <dbReference type="NCBI Taxonomy" id="1817755"/>
    <lineage>
        <taxon>Bacteria</taxon>
        <taxon>Pseudomonadati</taxon>
        <taxon>Pseudomonadota</taxon>
        <taxon>Candidatus Muproteobacteria</taxon>
    </lineage>
</organism>
<dbReference type="Proteomes" id="UP000179076">
    <property type="component" value="Unassembled WGS sequence"/>
</dbReference>
<keyword evidence="3" id="KW-0813">Transport</keyword>
<proteinExistence type="inferred from homology"/>
<keyword evidence="11" id="KW-0132">Cell division</keyword>
<feature type="transmembrane region" description="Helical" evidence="8">
    <location>
        <begin position="273"/>
        <end position="297"/>
    </location>
</feature>
<evidence type="ECO:0000256" key="7">
    <source>
        <dbReference type="ARBA" id="ARBA00023136"/>
    </source>
</evidence>
<keyword evidence="6 8" id="KW-1133">Transmembrane helix</keyword>
<reference evidence="11 12" key="1">
    <citation type="journal article" date="2016" name="Nat. Commun.">
        <title>Thousands of microbial genomes shed light on interconnected biogeochemical processes in an aquifer system.</title>
        <authorList>
            <person name="Anantharaman K."/>
            <person name="Brown C.T."/>
            <person name="Hug L.A."/>
            <person name="Sharon I."/>
            <person name="Castelle C.J."/>
            <person name="Probst A.J."/>
            <person name="Thomas B.C."/>
            <person name="Singh A."/>
            <person name="Wilkins M.J."/>
            <person name="Karaoz U."/>
            <person name="Brodie E.L."/>
            <person name="Williams K.H."/>
            <person name="Hubbard S.S."/>
            <person name="Banfield J.F."/>
        </authorList>
    </citation>
    <scope>NUCLEOTIDE SEQUENCE [LARGE SCALE GENOMIC DNA]</scope>
</reference>
<evidence type="ECO:0000256" key="8">
    <source>
        <dbReference type="SAM" id="Phobius"/>
    </source>
</evidence>
<dbReference type="AlphaFoldDB" id="A0A1F6V960"/>
<evidence type="ECO:0000259" key="9">
    <source>
        <dbReference type="Pfam" id="PF02687"/>
    </source>
</evidence>
<dbReference type="PANTHER" id="PTHR30489:SF0">
    <property type="entry name" value="LIPOPROTEIN-RELEASING SYSTEM TRANSMEMBRANE PROTEIN LOLE"/>
    <property type="match status" value="1"/>
</dbReference>
<evidence type="ECO:0000256" key="5">
    <source>
        <dbReference type="ARBA" id="ARBA00022692"/>
    </source>
</evidence>
<dbReference type="Pfam" id="PF02687">
    <property type="entry name" value="FtsX"/>
    <property type="match status" value="1"/>
</dbReference>
<dbReference type="InterPro" id="IPR003838">
    <property type="entry name" value="ABC3_permease_C"/>
</dbReference>
<dbReference type="InterPro" id="IPR025857">
    <property type="entry name" value="MacB_PCD"/>
</dbReference>
<evidence type="ECO:0000256" key="3">
    <source>
        <dbReference type="ARBA" id="ARBA00022448"/>
    </source>
</evidence>
<dbReference type="NCBIfam" id="TIGR02212">
    <property type="entry name" value="lolCE"/>
    <property type="match status" value="1"/>
</dbReference>
<gene>
    <name evidence="11" type="ORF">A2W18_14805</name>
</gene>
<dbReference type="GO" id="GO:0044874">
    <property type="term" value="P:lipoprotein localization to outer membrane"/>
    <property type="evidence" value="ECO:0007669"/>
    <property type="project" value="TreeGrafter"/>
</dbReference>
<comment type="subcellular location">
    <subcellularLocation>
        <location evidence="1">Cell membrane</location>
        <topology evidence="1">Multi-pass membrane protein</topology>
    </subcellularLocation>
</comment>
<dbReference type="EMBL" id="MFSP01000095">
    <property type="protein sequence ID" value="OGI66079.1"/>
    <property type="molecule type" value="Genomic_DNA"/>
</dbReference>
<dbReference type="InterPro" id="IPR051447">
    <property type="entry name" value="Lipoprotein-release_system"/>
</dbReference>
<name>A0A1F6V960_9PROT</name>
<evidence type="ECO:0000256" key="6">
    <source>
        <dbReference type="ARBA" id="ARBA00022989"/>
    </source>
</evidence>
<feature type="transmembrane region" description="Helical" evidence="8">
    <location>
        <begin position="382"/>
        <end position="402"/>
    </location>
</feature>
<evidence type="ECO:0000256" key="4">
    <source>
        <dbReference type="ARBA" id="ARBA00022475"/>
    </source>
</evidence>
<dbReference type="GO" id="GO:0098797">
    <property type="term" value="C:plasma membrane protein complex"/>
    <property type="evidence" value="ECO:0007669"/>
    <property type="project" value="TreeGrafter"/>
</dbReference>